<dbReference type="Proteomes" id="UP001060215">
    <property type="component" value="Chromosome 4"/>
</dbReference>
<dbReference type="EMBL" id="CM045761">
    <property type="protein sequence ID" value="KAI8015319.1"/>
    <property type="molecule type" value="Genomic_DNA"/>
</dbReference>
<proteinExistence type="predicted"/>
<evidence type="ECO:0000313" key="2">
    <source>
        <dbReference type="Proteomes" id="UP001060215"/>
    </source>
</evidence>
<comment type="caution">
    <text evidence="1">The sequence shown here is derived from an EMBL/GenBank/DDBJ whole genome shotgun (WGS) entry which is preliminary data.</text>
</comment>
<protein>
    <submittedName>
        <fullName evidence="1">Uncharacterized protein</fullName>
    </submittedName>
</protein>
<reference evidence="1 2" key="1">
    <citation type="journal article" date="2022" name="Plant J.">
        <title>Chromosome-level genome of Camellia lanceoleosa provides a valuable resource for understanding genome evolution and self-incompatibility.</title>
        <authorList>
            <person name="Gong W."/>
            <person name="Xiao S."/>
            <person name="Wang L."/>
            <person name="Liao Z."/>
            <person name="Chang Y."/>
            <person name="Mo W."/>
            <person name="Hu G."/>
            <person name="Li W."/>
            <person name="Zhao G."/>
            <person name="Zhu H."/>
            <person name="Hu X."/>
            <person name="Ji K."/>
            <person name="Xiang X."/>
            <person name="Song Q."/>
            <person name="Yuan D."/>
            <person name="Jin S."/>
            <person name="Zhang L."/>
        </authorList>
    </citation>
    <scope>NUCLEOTIDE SEQUENCE [LARGE SCALE GENOMIC DNA]</scope>
    <source>
        <strain evidence="1">SQ_2022a</strain>
    </source>
</reference>
<evidence type="ECO:0000313" key="1">
    <source>
        <dbReference type="EMBL" id="KAI8015319.1"/>
    </source>
</evidence>
<gene>
    <name evidence="1" type="ORF">LOK49_LG05G02378</name>
</gene>
<keyword evidence="2" id="KW-1185">Reference proteome</keyword>
<organism evidence="1 2">
    <name type="scientific">Camellia lanceoleosa</name>
    <dbReference type="NCBI Taxonomy" id="1840588"/>
    <lineage>
        <taxon>Eukaryota</taxon>
        <taxon>Viridiplantae</taxon>
        <taxon>Streptophyta</taxon>
        <taxon>Embryophyta</taxon>
        <taxon>Tracheophyta</taxon>
        <taxon>Spermatophyta</taxon>
        <taxon>Magnoliopsida</taxon>
        <taxon>eudicotyledons</taxon>
        <taxon>Gunneridae</taxon>
        <taxon>Pentapetalae</taxon>
        <taxon>asterids</taxon>
        <taxon>Ericales</taxon>
        <taxon>Theaceae</taxon>
        <taxon>Camellia</taxon>
    </lineage>
</organism>
<accession>A0ACC0HQJ4</accession>
<sequence>MLLWWDVVGVLPDSVNGVLLWWEGQVVRSKERMIWRGVPLVVLWSIWQHRNAIVFKAAIPSLEELCEVIKVRIALWLKPRFSKHLFSVQDFVLNLKQVRCCITGRRV</sequence>
<name>A0ACC0HQJ4_9ERIC</name>